<dbReference type="Proteomes" id="UP001497744">
    <property type="component" value="Unassembled WGS sequence"/>
</dbReference>
<keyword evidence="2" id="KW-1185">Reference proteome</keyword>
<dbReference type="AlphaFoldDB" id="A0AAV4LS66"/>
<dbReference type="GeneID" id="94194497"/>
<proteinExistence type="predicted"/>
<gene>
    <name evidence="1" type="ORF">BcabD6B2_24510</name>
</gene>
<protein>
    <submittedName>
        <fullName evidence="1">tRNA uridine-5-carboxymethylaminomethyl(34) synthesis GTPase MnmE</fullName>
    </submittedName>
</protein>
<organism evidence="1 2">
    <name type="scientific">Babesia caballi</name>
    <dbReference type="NCBI Taxonomy" id="5871"/>
    <lineage>
        <taxon>Eukaryota</taxon>
        <taxon>Sar</taxon>
        <taxon>Alveolata</taxon>
        <taxon>Apicomplexa</taxon>
        <taxon>Aconoidasida</taxon>
        <taxon>Piroplasmida</taxon>
        <taxon>Babesiidae</taxon>
        <taxon>Babesia</taxon>
    </lineage>
</organism>
<reference evidence="1 2" key="1">
    <citation type="submission" date="2021-06" db="EMBL/GenBank/DDBJ databases">
        <title>Genome sequence of Babesia caballi.</title>
        <authorList>
            <person name="Yamagishi J."/>
            <person name="Kidaka T."/>
            <person name="Ochi A."/>
        </authorList>
    </citation>
    <scope>NUCLEOTIDE SEQUENCE [LARGE SCALE GENOMIC DNA]</scope>
    <source>
        <strain evidence="1">USDA-D6B2</strain>
    </source>
</reference>
<accession>A0AAV4LS66</accession>
<name>A0AAV4LS66_BABCB</name>
<evidence type="ECO:0000313" key="1">
    <source>
        <dbReference type="EMBL" id="GIX63016.1"/>
    </source>
</evidence>
<dbReference type="EMBL" id="BPLF01000002">
    <property type="protein sequence ID" value="GIX63016.1"/>
    <property type="molecule type" value="Genomic_DNA"/>
</dbReference>
<comment type="caution">
    <text evidence="1">The sequence shown here is derived from an EMBL/GenBank/DDBJ whole genome shotgun (WGS) entry which is preliminary data.</text>
</comment>
<evidence type="ECO:0000313" key="2">
    <source>
        <dbReference type="Proteomes" id="UP001497744"/>
    </source>
</evidence>
<sequence length="103" mass="11747">MTSGCSTPWKVREGGGVDDVVERTKQRVGRFLTNDAIAVLAAFHHFDKDNKEIREMLVAHIKEQRVYLQDEDYVERIQTADLSEEDKAELLEVETDRACEPGP</sequence>
<dbReference type="RefSeq" id="XP_067715085.1">
    <property type="nucleotide sequence ID" value="XM_067858984.1"/>
</dbReference>